<comment type="caution">
    <text evidence="1">The sequence shown here is derived from an EMBL/GenBank/DDBJ whole genome shotgun (WGS) entry which is preliminary data.</text>
</comment>
<dbReference type="AlphaFoldDB" id="A0A178LP52"/>
<protein>
    <submittedName>
        <fullName evidence="1">Uncharacterized protein</fullName>
    </submittedName>
</protein>
<evidence type="ECO:0000313" key="1">
    <source>
        <dbReference type="EMBL" id="OAN34153.1"/>
    </source>
</evidence>
<dbReference type="Proteomes" id="UP000078396">
    <property type="component" value="Unassembled WGS sequence"/>
</dbReference>
<accession>A0A178LP52</accession>
<organism evidence="1 2">
    <name type="scientific">Mycolicibacterium iranicum</name>
    <name type="common">Mycobacterium iranicum</name>
    <dbReference type="NCBI Taxonomy" id="912594"/>
    <lineage>
        <taxon>Bacteria</taxon>
        <taxon>Bacillati</taxon>
        <taxon>Actinomycetota</taxon>
        <taxon>Actinomycetes</taxon>
        <taxon>Mycobacteriales</taxon>
        <taxon>Mycobacteriaceae</taxon>
        <taxon>Mycolicibacterium</taxon>
    </lineage>
</organism>
<sequence>MRDSVVFAQVKTLQGMRRTAQVSASALEIHVRAVADRIGTPYPAFVPDERLDAIAPGRVTTMAAIELCMAGMWYRAADGYVVADLDLIEHFAQPVRRRWMRAIGRFFKEYLLPV</sequence>
<gene>
    <name evidence="1" type="ORF">A4X20_27170</name>
</gene>
<dbReference type="RefSeq" id="WP_064283950.1">
    <property type="nucleotide sequence ID" value="NZ_LWCS01000045.1"/>
</dbReference>
<evidence type="ECO:0000313" key="2">
    <source>
        <dbReference type="Proteomes" id="UP000078396"/>
    </source>
</evidence>
<dbReference type="EMBL" id="LWCS01000045">
    <property type="protein sequence ID" value="OAN34153.1"/>
    <property type="molecule type" value="Genomic_DNA"/>
</dbReference>
<dbReference type="eggNOG" id="ENOG5031MAJ">
    <property type="taxonomic scope" value="Bacteria"/>
</dbReference>
<reference evidence="1 2" key="1">
    <citation type="submission" date="2016-04" db="EMBL/GenBank/DDBJ databases">
        <title>Draft Genome Sequences of Staphylococcus capitis Strain H36, S. capitis Strain H65, S. cohnii Strain H62, S. hominis Strain H69, Mycobacterium iranicum Strain H39, Plantibacter sp. Strain H53, Pseudomonas oryzihabitans Strain H72, and Microbacterium sp. Strain H83, isolated from residential settings.</title>
        <authorList>
            <person name="Lymperopoulou D."/>
            <person name="Adams R.I."/>
            <person name="Lindow S."/>
            <person name="Coil D.A."/>
            <person name="Jospin G."/>
            <person name="Eisen J.A."/>
        </authorList>
    </citation>
    <scope>NUCLEOTIDE SEQUENCE [LARGE SCALE GENOMIC DNA]</scope>
    <source>
        <strain evidence="1 2">H39</strain>
    </source>
</reference>
<dbReference type="OrthoDB" id="4739193at2"/>
<proteinExistence type="predicted"/>
<name>A0A178LP52_MYCIR</name>